<dbReference type="InterPro" id="IPR001638">
    <property type="entry name" value="Solute-binding_3/MltF_N"/>
</dbReference>
<reference evidence="8" key="1">
    <citation type="journal article" date="2017" name="Biotechnol. Biofuels">
        <title>Evaluation of environmental bacterial communities as a factor affecting the growth of duckweed Lemna minor.</title>
        <authorList>
            <person name="Ishizawa H."/>
            <person name="Kuroda M."/>
            <person name="Morikawa M."/>
            <person name="Ike M."/>
        </authorList>
    </citation>
    <scope>NUCLEOTIDE SEQUENCE [LARGE SCALE GENOMIC DNA]</scope>
    <source>
        <strain evidence="8">H3</strain>
    </source>
</reference>
<dbReference type="AlphaFoldDB" id="A0A3G9GCB8"/>
<protein>
    <submittedName>
        <fullName evidence="7">Cystine ABC transporter, periplasmic cystine-binding protein</fullName>
    </submittedName>
</protein>
<accession>A0A3G9GCB8</accession>
<evidence type="ECO:0000256" key="4">
    <source>
        <dbReference type="RuleBase" id="RU003744"/>
    </source>
</evidence>
<dbReference type="EMBL" id="AP018823">
    <property type="protein sequence ID" value="BBF85520.1"/>
    <property type="molecule type" value="Genomic_DNA"/>
</dbReference>
<name>A0A3G9GCB8_9NEIS</name>
<dbReference type="OrthoDB" id="368476at2"/>
<feature type="signal peptide" evidence="5">
    <location>
        <begin position="1"/>
        <end position="25"/>
    </location>
</feature>
<evidence type="ECO:0000259" key="6">
    <source>
        <dbReference type="SMART" id="SM00062"/>
    </source>
</evidence>
<dbReference type="Proteomes" id="UP000198290">
    <property type="component" value="Chromosome"/>
</dbReference>
<keyword evidence="3 5" id="KW-0732">Signal</keyword>
<comment type="subcellular location">
    <subcellularLocation>
        <location evidence="1">Cell envelope</location>
    </subcellularLocation>
</comment>
<dbReference type="PANTHER" id="PTHR35936:SF19">
    <property type="entry name" value="AMINO-ACID-BINDING PROTEIN YXEM-RELATED"/>
    <property type="match status" value="1"/>
</dbReference>
<feature type="domain" description="Solute-binding protein family 3/N-terminal" evidence="6">
    <location>
        <begin position="37"/>
        <end position="273"/>
    </location>
</feature>
<dbReference type="Pfam" id="PF00497">
    <property type="entry name" value="SBP_bac_3"/>
    <property type="match status" value="1"/>
</dbReference>
<feature type="chain" id="PRO_5017995582" evidence="5">
    <location>
        <begin position="26"/>
        <end position="276"/>
    </location>
</feature>
<dbReference type="STRING" id="332411.VI06_13595"/>
<keyword evidence="8" id="KW-1185">Reference proteome</keyword>
<dbReference type="RefSeq" id="WP_089083276.1">
    <property type="nucleotide sequence ID" value="NZ_AP018823.1"/>
</dbReference>
<dbReference type="SUPFAM" id="SSF53850">
    <property type="entry name" value="Periplasmic binding protein-like II"/>
    <property type="match status" value="1"/>
</dbReference>
<gene>
    <name evidence="7" type="ORF">DLM_1904</name>
</gene>
<evidence type="ECO:0000256" key="3">
    <source>
        <dbReference type="ARBA" id="ARBA00022729"/>
    </source>
</evidence>
<dbReference type="GO" id="GO:0030313">
    <property type="term" value="C:cell envelope"/>
    <property type="evidence" value="ECO:0007669"/>
    <property type="project" value="UniProtKB-SubCell"/>
</dbReference>
<dbReference type="SMART" id="SM00062">
    <property type="entry name" value="PBPb"/>
    <property type="match status" value="1"/>
</dbReference>
<evidence type="ECO:0000256" key="5">
    <source>
        <dbReference type="SAM" id="SignalP"/>
    </source>
</evidence>
<dbReference type="InterPro" id="IPR018313">
    <property type="entry name" value="SBP_3_CS"/>
</dbReference>
<evidence type="ECO:0000313" key="8">
    <source>
        <dbReference type="Proteomes" id="UP000198290"/>
    </source>
</evidence>
<proteinExistence type="inferred from homology"/>
<dbReference type="PANTHER" id="PTHR35936">
    <property type="entry name" value="MEMBRANE-BOUND LYTIC MUREIN TRANSGLYCOSYLASE F"/>
    <property type="match status" value="1"/>
</dbReference>
<evidence type="ECO:0000313" key="7">
    <source>
        <dbReference type="EMBL" id="BBF85520.1"/>
    </source>
</evidence>
<reference evidence="8" key="3">
    <citation type="journal article" date="2017" name="Plant Physiol. Biochem.">
        <title>Differential oxidative and antioxidative response of duckweed Lemna minor toward plant growth promoting/inhibiting bacteria.</title>
        <authorList>
            <person name="Ishizawa H."/>
            <person name="Kuroda M."/>
            <person name="Morikawa M."/>
            <person name="Ike M."/>
        </authorList>
    </citation>
    <scope>NUCLEOTIDE SEQUENCE [LARGE SCALE GENOMIC DNA]</scope>
    <source>
        <strain evidence="8">H3</strain>
    </source>
</reference>
<dbReference type="KEGG" id="amah:DLM_1904"/>
<evidence type="ECO:0000256" key="2">
    <source>
        <dbReference type="ARBA" id="ARBA00010333"/>
    </source>
</evidence>
<comment type="similarity">
    <text evidence="2 4">Belongs to the bacterial solute-binding protein 3 family.</text>
</comment>
<evidence type="ECO:0000256" key="1">
    <source>
        <dbReference type="ARBA" id="ARBA00004196"/>
    </source>
</evidence>
<organism evidence="7 8">
    <name type="scientific">Aquitalea magnusonii</name>
    <dbReference type="NCBI Taxonomy" id="332411"/>
    <lineage>
        <taxon>Bacteria</taxon>
        <taxon>Pseudomonadati</taxon>
        <taxon>Pseudomonadota</taxon>
        <taxon>Betaproteobacteria</taxon>
        <taxon>Neisseriales</taxon>
        <taxon>Chromobacteriaceae</taxon>
        <taxon>Aquitalea</taxon>
    </lineage>
</organism>
<dbReference type="Gene3D" id="3.40.190.10">
    <property type="entry name" value="Periplasmic binding protein-like II"/>
    <property type="match status" value="2"/>
</dbReference>
<sequence length="276" mass="30441">MFQRQTKITKTLTALALLAASQSHAGATLDHVQKSGVLRGVLLESYPPYSFLNSKNQLDGFDVDVAKAVAKKLGVKLKLDTPSWEVIAAGKWGARWDICICSMTPNKERAQVLDFPVFYYNSPAVLIANVADKKTRSIKDLEGKKIAVQQGSSYESYLQKKLIIEAPNAVQPAYPFNKVVIAPYDNEELAYQDLALGAGKRVDAVISNLVTARERISKTGKFRIVGSPLYQEPNWVAVDKGDAQWNARVKQIITELKKDGTLSAISKKWIGSDITN</sequence>
<dbReference type="PROSITE" id="PS01039">
    <property type="entry name" value="SBP_BACTERIAL_3"/>
    <property type="match status" value="1"/>
</dbReference>
<reference evidence="7 8" key="2">
    <citation type="journal article" date="2017" name="Genome Announc.">
        <title>Draft genome sequence of Aquitalea magnusonii strain H3, a plant growth-promoting bacterium of duckweed Lemna minor.</title>
        <authorList>
            <person name="Ishizawa H."/>
            <person name="Kuroda M."/>
            <person name="Ike M."/>
        </authorList>
    </citation>
    <scope>NUCLEOTIDE SEQUENCE [LARGE SCALE GENOMIC DNA]</scope>
    <source>
        <strain evidence="7 8">H3</strain>
    </source>
</reference>